<feature type="transmembrane region" description="Helical" evidence="1">
    <location>
        <begin position="155"/>
        <end position="175"/>
    </location>
</feature>
<comment type="caution">
    <text evidence="2">The sequence shown here is derived from an EMBL/GenBank/DDBJ whole genome shotgun (WGS) entry which is preliminary data.</text>
</comment>
<feature type="transmembrane region" description="Helical" evidence="1">
    <location>
        <begin position="57"/>
        <end position="76"/>
    </location>
</feature>
<dbReference type="Proteomes" id="UP000664369">
    <property type="component" value="Unassembled WGS sequence"/>
</dbReference>
<organism evidence="2 3">
    <name type="scientific">Hymenobacter negativus</name>
    <dbReference type="NCBI Taxonomy" id="2795026"/>
    <lineage>
        <taxon>Bacteria</taxon>
        <taxon>Pseudomonadati</taxon>
        <taxon>Bacteroidota</taxon>
        <taxon>Cytophagia</taxon>
        <taxon>Cytophagales</taxon>
        <taxon>Hymenobacteraceae</taxon>
        <taxon>Hymenobacter</taxon>
    </lineage>
</organism>
<keyword evidence="1" id="KW-0472">Membrane</keyword>
<feature type="transmembrane region" description="Helical" evidence="1">
    <location>
        <begin position="195"/>
        <end position="212"/>
    </location>
</feature>
<evidence type="ECO:0000313" key="3">
    <source>
        <dbReference type="Proteomes" id="UP000664369"/>
    </source>
</evidence>
<sequence>MPFTFSHPALVIPLLRTQRRYPWISTTGLITGSIAPDFEKFFRLHLASGYSHTVPSILYFSCPVALLLAFVFHLVVRRPLLAHLPSGLHQRLGRFINFNWLVYFRQHYGGVLLSVVVGAALHLAWDSFTHRGALMTRLVPVLREDVWLGGWHGQVFDVLAIISTVGGALAIAIAVWQMPTRPAGRPATSAAMAQYWGLAALVAGALAGEWVLAVDPEFMNGSIALISAMLLGVLVSSIYTNRKSLAHGRP</sequence>
<evidence type="ECO:0000256" key="1">
    <source>
        <dbReference type="SAM" id="Phobius"/>
    </source>
</evidence>
<keyword evidence="1" id="KW-0812">Transmembrane</keyword>
<gene>
    <name evidence="2" type="ORF">J4E00_04270</name>
</gene>
<dbReference type="InterPro" id="IPR025238">
    <property type="entry name" value="DUF4184"/>
</dbReference>
<feature type="transmembrane region" description="Helical" evidence="1">
    <location>
        <begin position="108"/>
        <end position="125"/>
    </location>
</feature>
<dbReference type="RefSeq" id="WP_208173800.1">
    <property type="nucleotide sequence ID" value="NZ_JAGETZ010000002.1"/>
</dbReference>
<dbReference type="Pfam" id="PF13803">
    <property type="entry name" value="DUF4184"/>
    <property type="match status" value="1"/>
</dbReference>
<evidence type="ECO:0000313" key="2">
    <source>
        <dbReference type="EMBL" id="MBO2008254.1"/>
    </source>
</evidence>
<proteinExistence type="predicted"/>
<name>A0ABS3QAG7_9BACT</name>
<dbReference type="EMBL" id="JAGETZ010000002">
    <property type="protein sequence ID" value="MBO2008254.1"/>
    <property type="molecule type" value="Genomic_DNA"/>
</dbReference>
<accession>A0ABS3QAG7</accession>
<feature type="transmembrane region" description="Helical" evidence="1">
    <location>
        <begin position="218"/>
        <end position="239"/>
    </location>
</feature>
<keyword evidence="1" id="KW-1133">Transmembrane helix</keyword>
<reference evidence="2 3" key="1">
    <citation type="submission" date="2021-03" db="EMBL/GenBank/DDBJ databases">
        <authorList>
            <person name="Kim M.K."/>
        </authorList>
    </citation>
    <scope>NUCLEOTIDE SEQUENCE [LARGE SCALE GENOMIC DNA]</scope>
    <source>
        <strain evidence="2 3">BT442</strain>
    </source>
</reference>
<keyword evidence="3" id="KW-1185">Reference proteome</keyword>
<protein>
    <submittedName>
        <fullName evidence="2">DUF4184 family protein</fullName>
    </submittedName>
</protein>